<gene>
    <name evidence="1" type="ORF">BDFB_006353</name>
</gene>
<accession>A0A482VCF3</accession>
<proteinExistence type="predicted"/>
<dbReference type="Proteomes" id="UP000292052">
    <property type="component" value="Unassembled WGS sequence"/>
</dbReference>
<keyword evidence="2" id="KW-1185">Reference proteome</keyword>
<dbReference type="STRING" id="1661398.A0A482VCF3"/>
<dbReference type="AlphaFoldDB" id="A0A482VCF3"/>
<reference evidence="1 2" key="1">
    <citation type="submission" date="2017-03" db="EMBL/GenBank/DDBJ databases">
        <title>Genome of the blue death feigning beetle - Asbolus verrucosus.</title>
        <authorList>
            <person name="Rider S.D."/>
        </authorList>
    </citation>
    <scope>NUCLEOTIDE SEQUENCE [LARGE SCALE GENOMIC DNA]</scope>
    <source>
        <strain evidence="1">Butters</strain>
        <tissue evidence="1">Head and leg muscle</tissue>
    </source>
</reference>
<name>A0A482VCF3_ASBVE</name>
<evidence type="ECO:0000313" key="1">
    <source>
        <dbReference type="EMBL" id="RZB40966.1"/>
    </source>
</evidence>
<dbReference type="OrthoDB" id="348678at2759"/>
<comment type="caution">
    <text evidence="1">The sequence shown here is derived from an EMBL/GenBank/DDBJ whole genome shotgun (WGS) entry which is preliminary data.</text>
</comment>
<organism evidence="1 2">
    <name type="scientific">Asbolus verrucosus</name>
    <name type="common">Desert ironclad beetle</name>
    <dbReference type="NCBI Taxonomy" id="1661398"/>
    <lineage>
        <taxon>Eukaryota</taxon>
        <taxon>Metazoa</taxon>
        <taxon>Ecdysozoa</taxon>
        <taxon>Arthropoda</taxon>
        <taxon>Hexapoda</taxon>
        <taxon>Insecta</taxon>
        <taxon>Pterygota</taxon>
        <taxon>Neoptera</taxon>
        <taxon>Endopterygota</taxon>
        <taxon>Coleoptera</taxon>
        <taxon>Polyphaga</taxon>
        <taxon>Cucujiformia</taxon>
        <taxon>Tenebrionidae</taxon>
        <taxon>Pimeliinae</taxon>
        <taxon>Asbolus</taxon>
    </lineage>
</organism>
<evidence type="ECO:0000313" key="2">
    <source>
        <dbReference type="Proteomes" id="UP000292052"/>
    </source>
</evidence>
<protein>
    <submittedName>
        <fullName evidence="1">Uncharacterized protein</fullName>
    </submittedName>
</protein>
<dbReference type="EMBL" id="QDEB01114433">
    <property type="protein sequence ID" value="RZB40966.1"/>
    <property type="molecule type" value="Genomic_DNA"/>
</dbReference>
<sequence>MWISLRRDALSHAARKLPEALKLELMRNLTDLLRKTFSSQFVFPALGHDDPTAKKDLGRMWSRWLPTDSIHTFAKGRPKNEGII</sequence>